<dbReference type="AlphaFoldDB" id="A0A423TBX8"/>
<keyword evidence="2" id="KW-1185">Reference proteome</keyword>
<dbReference type="OrthoDB" id="6367614at2759"/>
<dbReference type="Proteomes" id="UP000283509">
    <property type="component" value="Unassembled WGS sequence"/>
</dbReference>
<protein>
    <submittedName>
        <fullName evidence="1">Uncharacterized protein</fullName>
    </submittedName>
</protein>
<proteinExistence type="predicted"/>
<name>A0A423TBX8_PENVA</name>
<organism evidence="1 2">
    <name type="scientific">Penaeus vannamei</name>
    <name type="common">Whiteleg shrimp</name>
    <name type="synonym">Litopenaeus vannamei</name>
    <dbReference type="NCBI Taxonomy" id="6689"/>
    <lineage>
        <taxon>Eukaryota</taxon>
        <taxon>Metazoa</taxon>
        <taxon>Ecdysozoa</taxon>
        <taxon>Arthropoda</taxon>
        <taxon>Crustacea</taxon>
        <taxon>Multicrustacea</taxon>
        <taxon>Malacostraca</taxon>
        <taxon>Eumalacostraca</taxon>
        <taxon>Eucarida</taxon>
        <taxon>Decapoda</taxon>
        <taxon>Dendrobranchiata</taxon>
        <taxon>Penaeoidea</taxon>
        <taxon>Penaeidae</taxon>
        <taxon>Penaeus</taxon>
    </lineage>
</organism>
<evidence type="ECO:0000313" key="2">
    <source>
        <dbReference type="Proteomes" id="UP000283509"/>
    </source>
</evidence>
<reference evidence="1 2" key="2">
    <citation type="submission" date="2019-01" db="EMBL/GenBank/DDBJ databases">
        <title>The decoding of complex shrimp genome reveals the adaptation for benthos swimmer, frequently molting mechanism and breeding impact on genome.</title>
        <authorList>
            <person name="Sun Y."/>
            <person name="Gao Y."/>
            <person name="Yu Y."/>
        </authorList>
    </citation>
    <scope>NUCLEOTIDE SEQUENCE [LARGE SCALE GENOMIC DNA]</scope>
    <source>
        <tissue evidence="1">Muscle</tissue>
    </source>
</reference>
<reference evidence="1 2" key="1">
    <citation type="submission" date="2018-04" db="EMBL/GenBank/DDBJ databases">
        <authorList>
            <person name="Zhang X."/>
            <person name="Yuan J."/>
            <person name="Li F."/>
            <person name="Xiang J."/>
        </authorList>
    </citation>
    <scope>NUCLEOTIDE SEQUENCE [LARGE SCALE GENOMIC DNA]</scope>
    <source>
        <tissue evidence="1">Muscle</tissue>
    </source>
</reference>
<comment type="caution">
    <text evidence="1">The sequence shown here is derived from an EMBL/GenBank/DDBJ whole genome shotgun (WGS) entry which is preliminary data.</text>
</comment>
<accession>A0A423TBX8</accession>
<gene>
    <name evidence="1" type="ORF">C7M84_007510</name>
</gene>
<sequence length="228" mass="25925">MRCYLLPQWTRRMAHLLIVVVMGVMASRCAAIFPFNLDAVDVVVTNVRDHLDETIDPYLVPAEHNTYGKSPYGYVPQKYVNEPICPLYIKPVWEEAVVQQVVHSLVTVWENLQKTTFVHVTETLKYPVTVINRSTVTIPAPPIYKTETIIVPEEKTVMSARIDTVAYTITQTNLEASPKIVITYTLTNTITTTTFEAEWITLTEYETSWETVNVPVTSITTIWTQEVG</sequence>
<dbReference type="EMBL" id="QCYY01001954">
    <property type="protein sequence ID" value="ROT74003.1"/>
    <property type="molecule type" value="Genomic_DNA"/>
</dbReference>
<evidence type="ECO:0000313" key="1">
    <source>
        <dbReference type="EMBL" id="ROT74003.1"/>
    </source>
</evidence>